<feature type="domain" description="ABC transporter" evidence="6">
    <location>
        <begin position="6"/>
        <end position="225"/>
    </location>
</feature>
<dbReference type="InterPro" id="IPR050763">
    <property type="entry name" value="ABC_transporter_ATP-binding"/>
</dbReference>
<protein>
    <submittedName>
        <fullName evidence="7">ATP-binding cassette domain-containing protein</fullName>
    </submittedName>
</protein>
<evidence type="ECO:0000313" key="7">
    <source>
        <dbReference type="EMBL" id="MWB93519.1"/>
    </source>
</evidence>
<dbReference type="EMBL" id="WSTB01000002">
    <property type="protein sequence ID" value="MWB93519.1"/>
    <property type="molecule type" value="Genomic_DNA"/>
</dbReference>
<evidence type="ECO:0000256" key="5">
    <source>
        <dbReference type="ARBA" id="ARBA00022840"/>
    </source>
</evidence>
<comment type="similarity">
    <text evidence="1">Belongs to the ABC transporter superfamily.</text>
</comment>
<keyword evidence="3" id="KW-0536">Nodulation</keyword>
<evidence type="ECO:0000256" key="3">
    <source>
        <dbReference type="ARBA" id="ARBA00022458"/>
    </source>
</evidence>
<keyword evidence="2" id="KW-0813">Transport</keyword>
<evidence type="ECO:0000313" key="8">
    <source>
        <dbReference type="Proteomes" id="UP000471501"/>
    </source>
</evidence>
<dbReference type="GO" id="GO:0016887">
    <property type="term" value="F:ATP hydrolysis activity"/>
    <property type="evidence" value="ECO:0007669"/>
    <property type="project" value="InterPro"/>
</dbReference>
<name>A0A6I4NPB6_9FLAO</name>
<dbReference type="RefSeq" id="WP_160373446.1">
    <property type="nucleotide sequence ID" value="NZ_WSTB01000002.1"/>
</dbReference>
<evidence type="ECO:0000259" key="6">
    <source>
        <dbReference type="PROSITE" id="PS50893"/>
    </source>
</evidence>
<sequence length="228" mass="25960">MKKHILEVDGIQKKYNERSILSDIYLKCETGEIVGLLGRNGSGKSTLLKVIFGIVPAPNKCIRIDGVSKNNTNALFKEVNYLHQDHFTPNHLSVQRAISLSIDKQKRDVFSKDEFISPLLKKKIRHLSTGELRYLEIKTILFNSSKFVLLDEPYNGLSPLMIEMVNEMIRSNAENKGIIITDHNYENVMRISTRLLLIKEGKVHNINKKAELVEKGYLTSSAFMTINS</sequence>
<gene>
    <name evidence="7" type="ORF">GON26_04050</name>
</gene>
<dbReference type="PANTHER" id="PTHR42711">
    <property type="entry name" value="ABC TRANSPORTER ATP-BINDING PROTEIN"/>
    <property type="match status" value="1"/>
</dbReference>
<organism evidence="7 8">
    <name type="scientific">Flavobacterium hydrocarbonoxydans</name>
    <dbReference type="NCBI Taxonomy" id="2683249"/>
    <lineage>
        <taxon>Bacteria</taxon>
        <taxon>Pseudomonadati</taxon>
        <taxon>Bacteroidota</taxon>
        <taxon>Flavobacteriia</taxon>
        <taxon>Flavobacteriales</taxon>
        <taxon>Flavobacteriaceae</taxon>
        <taxon>Flavobacterium</taxon>
    </lineage>
</organism>
<dbReference type="Proteomes" id="UP000471501">
    <property type="component" value="Unassembled WGS sequence"/>
</dbReference>
<evidence type="ECO:0000256" key="1">
    <source>
        <dbReference type="ARBA" id="ARBA00005417"/>
    </source>
</evidence>
<evidence type="ECO:0000256" key="4">
    <source>
        <dbReference type="ARBA" id="ARBA00022741"/>
    </source>
</evidence>
<dbReference type="PANTHER" id="PTHR42711:SF5">
    <property type="entry name" value="ABC TRANSPORTER ATP-BINDING PROTEIN NATA"/>
    <property type="match status" value="1"/>
</dbReference>
<dbReference type="SUPFAM" id="SSF52540">
    <property type="entry name" value="P-loop containing nucleoside triphosphate hydrolases"/>
    <property type="match status" value="1"/>
</dbReference>
<dbReference type="PROSITE" id="PS50893">
    <property type="entry name" value="ABC_TRANSPORTER_2"/>
    <property type="match status" value="1"/>
</dbReference>
<keyword evidence="4" id="KW-0547">Nucleotide-binding</keyword>
<dbReference type="Gene3D" id="3.40.50.300">
    <property type="entry name" value="P-loop containing nucleotide triphosphate hydrolases"/>
    <property type="match status" value="1"/>
</dbReference>
<dbReference type="Pfam" id="PF00005">
    <property type="entry name" value="ABC_tran"/>
    <property type="match status" value="1"/>
</dbReference>
<dbReference type="SMART" id="SM00382">
    <property type="entry name" value="AAA"/>
    <property type="match status" value="1"/>
</dbReference>
<keyword evidence="5 7" id="KW-0067">ATP-binding</keyword>
<proteinExistence type="inferred from homology"/>
<evidence type="ECO:0000256" key="2">
    <source>
        <dbReference type="ARBA" id="ARBA00022448"/>
    </source>
</evidence>
<reference evidence="7 8" key="1">
    <citation type="submission" date="2019-12" db="EMBL/GenBank/DDBJ databases">
        <authorList>
            <person name="Kim Y.S."/>
        </authorList>
    </citation>
    <scope>NUCLEOTIDE SEQUENCE [LARGE SCALE GENOMIC DNA]</scope>
    <source>
        <strain evidence="7 8">GA093</strain>
    </source>
</reference>
<dbReference type="GO" id="GO:0005524">
    <property type="term" value="F:ATP binding"/>
    <property type="evidence" value="ECO:0007669"/>
    <property type="project" value="UniProtKB-KW"/>
</dbReference>
<accession>A0A6I4NPB6</accession>
<dbReference type="InterPro" id="IPR003439">
    <property type="entry name" value="ABC_transporter-like_ATP-bd"/>
</dbReference>
<dbReference type="AlphaFoldDB" id="A0A6I4NPB6"/>
<comment type="caution">
    <text evidence="7">The sequence shown here is derived from an EMBL/GenBank/DDBJ whole genome shotgun (WGS) entry which is preliminary data.</text>
</comment>
<dbReference type="InterPro" id="IPR027417">
    <property type="entry name" value="P-loop_NTPase"/>
</dbReference>
<dbReference type="InterPro" id="IPR003593">
    <property type="entry name" value="AAA+_ATPase"/>
</dbReference>
<keyword evidence="8" id="KW-1185">Reference proteome</keyword>